<dbReference type="Gene3D" id="3.30.70.360">
    <property type="match status" value="1"/>
</dbReference>
<reference evidence="5 6" key="1">
    <citation type="submission" date="2021-10" db="EMBL/GenBank/DDBJ databases">
        <title>Whole-genome sequencing analysis of Laribacter hongkongensis: virulence gene profiles, carbohydrate-active enzyme prediction, and antimicrobial resistance characterization.</title>
        <authorList>
            <person name="Yuan P."/>
            <person name="Zhan Y."/>
            <person name="Chen D."/>
        </authorList>
    </citation>
    <scope>NUCLEOTIDE SEQUENCE [LARGE SCALE GENOMIC DNA]</scope>
    <source>
        <strain evidence="5 6">W67</strain>
    </source>
</reference>
<dbReference type="InterPro" id="IPR002933">
    <property type="entry name" value="Peptidase_M20"/>
</dbReference>
<feature type="domain" description="Peptidase M20 dimerisation" evidence="4">
    <location>
        <begin position="92"/>
        <end position="214"/>
    </location>
</feature>
<dbReference type="Pfam" id="PF01546">
    <property type="entry name" value="Peptidase_M20"/>
    <property type="match status" value="1"/>
</dbReference>
<evidence type="ECO:0000256" key="3">
    <source>
        <dbReference type="SAM" id="MobiDB-lite"/>
    </source>
</evidence>
<evidence type="ECO:0000313" key="5">
    <source>
        <dbReference type="EMBL" id="MCG9026306.1"/>
    </source>
</evidence>
<keyword evidence="2" id="KW-0378">Hydrolase</keyword>
<evidence type="ECO:0000256" key="1">
    <source>
        <dbReference type="ARBA" id="ARBA00022723"/>
    </source>
</evidence>
<dbReference type="AlphaFoldDB" id="A0ABD4SST4"/>
<feature type="region of interest" description="Disordered" evidence="3">
    <location>
        <begin position="1"/>
        <end position="20"/>
    </location>
</feature>
<name>A0ABD4SST4_9NEIS</name>
<dbReference type="Proteomes" id="UP001200247">
    <property type="component" value="Unassembled WGS sequence"/>
</dbReference>
<evidence type="ECO:0000259" key="4">
    <source>
        <dbReference type="Pfam" id="PF07687"/>
    </source>
</evidence>
<dbReference type="InterPro" id="IPR011650">
    <property type="entry name" value="Peptidase_M20_dimer"/>
</dbReference>
<comment type="caution">
    <text evidence="5">The sequence shown here is derived from an EMBL/GenBank/DDBJ whole genome shotgun (WGS) entry which is preliminary data.</text>
</comment>
<evidence type="ECO:0000256" key="2">
    <source>
        <dbReference type="ARBA" id="ARBA00022801"/>
    </source>
</evidence>
<dbReference type="InterPro" id="IPR050072">
    <property type="entry name" value="Peptidase_M20A"/>
</dbReference>
<organism evidence="5 6">
    <name type="scientific">Laribacter hongkongensis</name>
    <dbReference type="NCBI Taxonomy" id="168471"/>
    <lineage>
        <taxon>Bacteria</taxon>
        <taxon>Pseudomonadati</taxon>
        <taxon>Pseudomonadota</taxon>
        <taxon>Betaproteobacteria</taxon>
        <taxon>Neisseriales</taxon>
        <taxon>Aquaspirillaceae</taxon>
        <taxon>Laribacter</taxon>
    </lineage>
</organism>
<dbReference type="PANTHER" id="PTHR43808">
    <property type="entry name" value="ACETYLORNITHINE DEACETYLASE"/>
    <property type="match status" value="1"/>
</dbReference>
<keyword evidence="1" id="KW-0479">Metal-binding</keyword>
<accession>A0ABD4SST4</accession>
<dbReference type="InterPro" id="IPR036264">
    <property type="entry name" value="Bact_exopeptidase_dim_dom"/>
</dbReference>
<dbReference type="EMBL" id="JAJAXM010000017">
    <property type="protein sequence ID" value="MCG9026306.1"/>
    <property type="molecule type" value="Genomic_DNA"/>
</dbReference>
<dbReference type="Gene3D" id="3.40.630.10">
    <property type="entry name" value="Zn peptidases"/>
    <property type="match status" value="1"/>
</dbReference>
<dbReference type="GO" id="GO:0016787">
    <property type="term" value="F:hydrolase activity"/>
    <property type="evidence" value="ECO:0007669"/>
    <property type="project" value="UniProtKB-KW"/>
</dbReference>
<dbReference type="GO" id="GO:0046872">
    <property type="term" value="F:metal ion binding"/>
    <property type="evidence" value="ECO:0007669"/>
    <property type="project" value="UniProtKB-KW"/>
</dbReference>
<protein>
    <submittedName>
        <fullName evidence="5">M20/M25/M40 family metallo-hydrolase</fullName>
    </submittedName>
</protein>
<gene>
    <name evidence="5" type="ORF">LH440_10435</name>
</gene>
<dbReference type="SUPFAM" id="SSF53187">
    <property type="entry name" value="Zn-dependent exopeptidases"/>
    <property type="match status" value="1"/>
</dbReference>
<proteinExistence type="predicted"/>
<dbReference type="RefSeq" id="WP_239894129.1">
    <property type="nucleotide sequence ID" value="NZ_JAJAXM010000017.1"/>
</dbReference>
<dbReference type="PANTHER" id="PTHR43808:SF9">
    <property type="entry name" value="BLL0789 PROTEIN"/>
    <property type="match status" value="1"/>
</dbReference>
<sequence length="324" mass="35344">MAKKPYSYDPKTGYAQGPGAGDSKASVAQLIHFARSLDQLKFDNYKQLTFYFDAEEETGSATEDSILNELAQKHDLTLSVDSSPTDGGMNTERKWVVNYEIEVEGVTGHAGNSAQAASSATVELANQIVRIMKLASPLPKNPADYTNEALQKKGIEDHGQFIPPVTINVGVIKTSNTKVNSIPKDAYAKLDIRGFKTAEKDQIDAALKKIAATPTVAGTKVKLVGPSNYMPPMEKTPAAGRLAERYKSLMKEHYDIKVTEWATGGVSIGNFTSRYIPTIDGLGIETRDQHNLETETAYLKTFVPRTVTMILLLDNVASGEIKLK</sequence>
<dbReference type="Pfam" id="PF07687">
    <property type="entry name" value="M20_dimer"/>
    <property type="match status" value="1"/>
</dbReference>
<dbReference type="SUPFAM" id="SSF55031">
    <property type="entry name" value="Bacterial exopeptidase dimerisation domain"/>
    <property type="match status" value="1"/>
</dbReference>
<evidence type="ECO:0000313" key="6">
    <source>
        <dbReference type="Proteomes" id="UP001200247"/>
    </source>
</evidence>